<evidence type="ECO:0000313" key="2">
    <source>
        <dbReference type="EMBL" id="MBB5217969.1"/>
    </source>
</evidence>
<evidence type="ECO:0000313" key="5">
    <source>
        <dbReference type="Proteomes" id="UP000593591"/>
    </source>
</evidence>
<evidence type="ECO:0008006" key="6">
    <source>
        <dbReference type="Google" id="ProtNLM"/>
    </source>
</evidence>
<dbReference type="Proteomes" id="UP000593591">
    <property type="component" value="Chromosome"/>
</dbReference>
<dbReference type="EMBL" id="JACHFR010000001">
    <property type="protein sequence ID" value="MBB5217969.1"/>
    <property type="molecule type" value="Genomic_DNA"/>
</dbReference>
<evidence type="ECO:0000256" key="1">
    <source>
        <dbReference type="SAM" id="SignalP"/>
    </source>
</evidence>
<dbReference type="EMBL" id="CP031517">
    <property type="protein sequence ID" value="QOS40314.1"/>
    <property type="molecule type" value="Genomic_DNA"/>
</dbReference>
<sequence length="170" mass="18561">MLKKKNIFAYITAALIFFSAAVPSAAAGYAAGLSAGASGEWTGQFSGSLTAGINFKSETVPLCFYGDAVLDLSEKETEVLKSAEVSLDYFIASPVISRSFVHFFYGPEFAAGIYKNYFTDAGFCMGLSWFSDYDTELFFKAAFRAGVTLNDCNPKLNFMLPVKCGIKFYF</sequence>
<protein>
    <recommendedName>
        <fullName evidence="6">Outer membrane protein beta-barrel domain-containing protein</fullName>
    </recommendedName>
</protein>
<dbReference type="Proteomes" id="UP000578697">
    <property type="component" value="Unassembled WGS sequence"/>
</dbReference>
<proteinExistence type="predicted"/>
<reference evidence="3 5" key="1">
    <citation type="submission" date="2018-08" db="EMBL/GenBank/DDBJ databases">
        <title>The first complete genome of Treponema rectale (CHPAT), a commensal spirochete of the bovine rectum.</title>
        <authorList>
            <person name="Staton G.J."/>
            <person name="Clegg S.R."/>
            <person name="Carter S.D."/>
            <person name="Radford A.D."/>
            <person name="Darby A."/>
            <person name="Hall N."/>
            <person name="Birtles R.J."/>
            <person name="Evans N.J."/>
        </authorList>
    </citation>
    <scope>NUCLEOTIDE SEQUENCE [LARGE SCALE GENOMIC DNA]</scope>
    <source>
        <strain evidence="3 5">CHPA</strain>
    </source>
</reference>
<evidence type="ECO:0000313" key="4">
    <source>
        <dbReference type="Proteomes" id="UP000578697"/>
    </source>
</evidence>
<organism evidence="2 4">
    <name type="scientific">Treponema rectale</name>
    <dbReference type="NCBI Taxonomy" id="744512"/>
    <lineage>
        <taxon>Bacteria</taxon>
        <taxon>Pseudomonadati</taxon>
        <taxon>Spirochaetota</taxon>
        <taxon>Spirochaetia</taxon>
        <taxon>Spirochaetales</taxon>
        <taxon>Treponemataceae</taxon>
        <taxon>Treponema</taxon>
    </lineage>
</organism>
<keyword evidence="1" id="KW-0732">Signal</keyword>
<gene>
    <name evidence="3" type="ORF">DYE49_07530</name>
    <name evidence="2" type="ORF">HNP77_000313</name>
</gene>
<dbReference type="RefSeq" id="WP_184651406.1">
    <property type="nucleotide sequence ID" value="NZ_JACHFR010000001.1"/>
</dbReference>
<reference evidence="2 4" key="2">
    <citation type="submission" date="2020-08" db="EMBL/GenBank/DDBJ databases">
        <title>Genomic Encyclopedia of Type Strains, Phase IV (KMG-IV): sequencing the most valuable type-strain genomes for metagenomic binning, comparative biology and taxonomic classification.</title>
        <authorList>
            <person name="Goeker M."/>
        </authorList>
    </citation>
    <scope>NUCLEOTIDE SEQUENCE [LARGE SCALE GENOMIC DNA]</scope>
    <source>
        <strain evidence="2 4">DSM 103679</strain>
    </source>
</reference>
<dbReference type="AlphaFoldDB" id="A0A840S623"/>
<feature type="signal peptide" evidence="1">
    <location>
        <begin position="1"/>
        <end position="26"/>
    </location>
</feature>
<dbReference type="KEGG" id="trc:DYE49_07530"/>
<keyword evidence="4" id="KW-1185">Reference proteome</keyword>
<accession>A0A840S623</accession>
<feature type="chain" id="PRO_5036240783" description="Outer membrane protein beta-barrel domain-containing protein" evidence="1">
    <location>
        <begin position="27"/>
        <end position="170"/>
    </location>
</feature>
<evidence type="ECO:0000313" key="3">
    <source>
        <dbReference type="EMBL" id="QOS40314.1"/>
    </source>
</evidence>
<name>A0A840S623_9SPIR</name>